<keyword evidence="4" id="KW-0133">Cell shape</keyword>
<feature type="domain" description="Peptidase S11 D-alanyl-D-alanine carboxypeptidase A N-terminal" evidence="9">
    <location>
        <begin position="436"/>
        <end position="627"/>
    </location>
</feature>
<evidence type="ECO:0000256" key="5">
    <source>
        <dbReference type="ARBA" id="ARBA00022984"/>
    </source>
</evidence>
<feature type="compositionally biased region" description="Acidic residues" evidence="8">
    <location>
        <begin position="111"/>
        <end position="245"/>
    </location>
</feature>
<keyword evidence="6" id="KW-0961">Cell wall biogenesis/degradation</keyword>
<keyword evidence="3" id="KW-0378">Hydrolase</keyword>
<keyword evidence="10" id="KW-0121">Carboxypeptidase</keyword>
<proteinExistence type="inferred from homology"/>
<reference evidence="10 11" key="1">
    <citation type="submission" date="2021-03" db="EMBL/GenBank/DDBJ databases">
        <title>Complete genome of Streptomyces formicae strain 1H-GS9 (DSM 100524).</title>
        <authorList>
            <person name="Atanasov K.E."/>
            <person name="Altabella T."/>
            <person name="Ferrer A."/>
        </authorList>
    </citation>
    <scope>NUCLEOTIDE SEQUENCE [LARGE SCALE GENOMIC DNA]</scope>
    <source>
        <strain evidence="10 11">1H-GS9</strain>
    </source>
</reference>
<evidence type="ECO:0000313" key="11">
    <source>
        <dbReference type="Proteomes" id="UP000828924"/>
    </source>
</evidence>
<feature type="compositionally biased region" description="Low complexity" evidence="8">
    <location>
        <begin position="75"/>
        <end position="87"/>
    </location>
</feature>
<dbReference type="InterPro" id="IPR012338">
    <property type="entry name" value="Beta-lactam/transpept-like"/>
</dbReference>
<feature type="compositionally biased region" description="Basic and acidic residues" evidence="8">
    <location>
        <begin position="33"/>
        <end position="50"/>
    </location>
</feature>
<organism evidence="10 11">
    <name type="scientific">Streptomyces formicae</name>
    <dbReference type="NCBI Taxonomy" id="1616117"/>
    <lineage>
        <taxon>Bacteria</taxon>
        <taxon>Bacillati</taxon>
        <taxon>Actinomycetota</taxon>
        <taxon>Actinomycetes</taxon>
        <taxon>Kitasatosporales</taxon>
        <taxon>Streptomycetaceae</taxon>
        <taxon>Streptomyces</taxon>
    </lineage>
</organism>
<evidence type="ECO:0000256" key="1">
    <source>
        <dbReference type="ARBA" id="ARBA00007164"/>
    </source>
</evidence>
<feature type="region of interest" description="Disordered" evidence="8">
    <location>
        <begin position="1"/>
        <end position="356"/>
    </location>
</feature>
<dbReference type="Gene3D" id="3.40.710.10">
    <property type="entry name" value="DD-peptidase/beta-lactamase superfamily"/>
    <property type="match status" value="1"/>
</dbReference>
<dbReference type="EMBL" id="CP071872">
    <property type="protein sequence ID" value="UNM15706.1"/>
    <property type="molecule type" value="Genomic_DNA"/>
</dbReference>
<dbReference type="SUPFAM" id="SSF56601">
    <property type="entry name" value="beta-lactamase/transpeptidase-like"/>
    <property type="match status" value="1"/>
</dbReference>
<dbReference type="PRINTS" id="PR00725">
    <property type="entry name" value="DADACBPTASE1"/>
</dbReference>
<feature type="compositionally biased region" description="Basic and acidic residues" evidence="8">
    <location>
        <begin position="472"/>
        <end position="484"/>
    </location>
</feature>
<keyword evidence="10" id="KW-0645">Protease</keyword>
<protein>
    <submittedName>
        <fullName evidence="10">D-alanyl-D-alanine carboxypeptidase</fullName>
    </submittedName>
</protein>
<keyword evidence="11" id="KW-1185">Reference proteome</keyword>
<dbReference type="RefSeq" id="WP_242337707.1">
    <property type="nucleotide sequence ID" value="NZ_CP071872.1"/>
</dbReference>
<gene>
    <name evidence="10" type="ORF">J4032_33410</name>
</gene>
<dbReference type="InterPro" id="IPR018044">
    <property type="entry name" value="Peptidase_S11"/>
</dbReference>
<dbReference type="PANTHER" id="PTHR21581">
    <property type="entry name" value="D-ALANYL-D-ALANINE CARBOXYPEPTIDASE"/>
    <property type="match status" value="1"/>
</dbReference>
<feature type="region of interest" description="Disordered" evidence="8">
    <location>
        <begin position="464"/>
        <end position="493"/>
    </location>
</feature>
<feature type="compositionally biased region" description="Pro residues" evidence="8">
    <location>
        <begin position="270"/>
        <end position="284"/>
    </location>
</feature>
<evidence type="ECO:0000256" key="8">
    <source>
        <dbReference type="SAM" id="MobiDB-lite"/>
    </source>
</evidence>
<evidence type="ECO:0000313" key="10">
    <source>
        <dbReference type="EMBL" id="UNM15706.1"/>
    </source>
</evidence>
<feature type="compositionally biased region" description="Basic and acidic residues" evidence="8">
    <location>
        <begin position="285"/>
        <end position="305"/>
    </location>
</feature>
<accession>A0ABY3WSY0</accession>
<evidence type="ECO:0000259" key="9">
    <source>
        <dbReference type="Pfam" id="PF00768"/>
    </source>
</evidence>
<evidence type="ECO:0000256" key="4">
    <source>
        <dbReference type="ARBA" id="ARBA00022960"/>
    </source>
</evidence>
<keyword evidence="5" id="KW-0573">Peptidoglycan synthesis</keyword>
<name>A0ABY3WSY0_9ACTN</name>
<feature type="compositionally biased region" description="Basic and acidic residues" evidence="8">
    <location>
        <begin position="1"/>
        <end position="11"/>
    </location>
</feature>
<dbReference type="Pfam" id="PF00768">
    <property type="entry name" value="Peptidase_S11"/>
    <property type="match status" value="1"/>
</dbReference>
<dbReference type="GO" id="GO:0004180">
    <property type="term" value="F:carboxypeptidase activity"/>
    <property type="evidence" value="ECO:0007669"/>
    <property type="project" value="UniProtKB-KW"/>
</dbReference>
<evidence type="ECO:0000256" key="6">
    <source>
        <dbReference type="ARBA" id="ARBA00023316"/>
    </source>
</evidence>
<comment type="similarity">
    <text evidence="1 7">Belongs to the peptidase S11 family.</text>
</comment>
<dbReference type="PANTHER" id="PTHR21581:SF33">
    <property type="entry name" value="D-ALANYL-D-ALANINE CARBOXYPEPTIDASE DACB"/>
    <property type="match status" value="1"/>
</dbReference>
<keyword evidence="2" id="KW-0732">Signal</keyword>
<dbReference type="InterPro" id="IPR001967">
    <property type="entry name" value="Peptidase_S11_N"/>
</dbReference>
<dbReference type="Proteomes" id="UP000828924">
    <property type="component" value="Chromosome"/>
</dbReference>
<sequence length="768" mass="80163">MAGESPDKSEQQKSSGETTPGERDPRLAVFRGAEARVEERGDDPGDDRVDQPTAVFTTVPSPAAAGDEAADEAPEAAGEAAEAPEAASDGEDARLRAAVAAWVSRAGRAEAEDDVSEGTDESDNDAEADADADEADVNDVEAAEAAEDTEGADTADDSVEPEAAAEDTEGADTADDSVEPEAAAEDAEDADAGDDSVEPEAEADSDDAPADADSEDSEDSEVEDDDEDDEDDEDSDSAPSEDDAPVDQPTAVFKKLPRPAVDQPTTALKIPPPPAKTVPGAEPAPKPESDAERTSKFVALRRDDVATPARPARPKAPAQPAAATPASLTEPERTKQQPLPPKPPLDLLAELTNTPPPAQTPVRTVLRRFKIWTPLAVLLLIVFAVVQLVRPLPEPVLTLTAKSEYTFDGAGIELPWPAEGQSAVDVEGVGSLGTHGAQEPAPIASVAKTMTAYVILKNHPIKGEETGPQIEVDQKADDESRAADESTAPIRKGQKFSEKQMLQLLMIPSGNNAARLLARWDSDSEAAFVEKMNAAAEELGMADTTYTDPSGLEKTTVSTATDQLKLAKAVMQYDVFREIVDTPDITIEGIDQKIYNNNNILLNPGVSGIKTGSSTPAGGNLLWSANIEVDGKVRRIYGAVFGIQRGATVDAKLQASLQDSLKLIKAAQSAVTSATVVKKGDVVGYVDDGLGGHYPVVATKDVKALGWQGLKVDLTISAGKAPIPHTAKAGTVVGEVSVGSGTGKASSPIVLQGDLVEPGFGAKLTRIA</sequence>
<evidence type="ECO:0000256" key="7">
    <source>
        <dbReference type="RuleBase" id="RU004016"/>
    </source>
</evidence>
<evidence type="ECO:0000256" key="2">
    <source>
        <dbReference type="ARBA" id="ARBA00022729"/>
    </source>
</evidence>
<evidence type="ECO:0000256" key="3">
    <source>
        <dbReference type="ARBA" id="ARBA00022801"/>
    </source>
</evidence>
<feature type="compositionally biased region" description="Low complexity" evidence="8">
    <location>
        <begin position="306"/>
        <end position="326"/>
    </location>
</feature>